<accession>A0ACB8QD84</accession>
<dbReference type="EMBL" id="MU273665">
    <property type="protein sequence ID" value="KAI0029617.1"/>
    <property type="molecule type" value="Genomic_DNA"/>
</dbReference>
<reference evidence="1" key="1">
    <citation type="submission" date="2021-02" db="EMBL/GenBank/DDBJ databases">
        <authorList>
            <consortium name="DOE Joint Genome Institute"/>
            <person name="Ahrendt S."/>
            <person name="Looney B.P."/>
            <person name="Miyauchi S."/>
            <person name="Morin E."/>
            <person name="Drula E."/>
            <person name="Courty P.E."/>
            <person name="Chicoki N."/>
            <person name="Fauchery L."/>
            <person name="Kohler A."/>
            <person name="Kuo A."/>
            <person name="Labutti K."/>
            <person name="Pangilinan J."/>
            <person name="Lipzen A."/>
            <person name="Riley R."/>
            <person name="Andreopoulos W."/>
            <person name="He G."/>
            <person name="Johnson J."/>
            <person name="Barry K.W."/>
            <person name="Grigoriev I.V."/>
            <person name="Nagy L."/>
            <person name="Hibbett D."/>
            <person name="Henrissat B."/>
            <person name="Matheny P.B."/>
            <person name="Labbe J."/>
            <person name="Martin F."/>
        </authorList>
    </citation>
    <scope>NUCLEOTIDE SEQUENCE</scope>
    <source>
        <strain evidence="1">EC-137</strain>
    </source>
</reference>
<evidence type="ECO:0000313" key="1">
    <source>
        <dbReference type="EMBL" id="KAI0029617.1"/>
    </source>
</evidence>
<organism evidence="1 2">
    <name type="scientific">Vararia minispora EC-137</name>
    <dbReference type="NCBI Taxonomy" id="1314806"/>
    <lineage>
        <taxon>Eukaryota</taxon>
        <taxon>Fungi</taxon>
        <taxon>Dikarya</taxon>
        <taxon>Basidiomycota</taxon>
        <taxon>Agaricomycotina</taxon>
        <taxon>Agaricomycetes</taxon>
        <taxon>Russulales</taxon>
        <taxon>Lachnocladiaceae</taxon>
        <taxon>Vararia</taxon>
    </lineage>
</organism>
<evidence type="ECO:0000313" key="2">
    <source>
        <dbReference type="Proteomes" id="UP000814128"/>
    </source>
</evidence>
<feature type="non-terminal residue" evidence="1">
    <location>
        <position position="1"/>
    </location>
</feature>
<feature type="non-terminal residue" evidence="1">
    <location>
        <position position="687"/>
    </location>
</feature>
<sequence length="687" mass="72280">VNDAPPTYAREDDAGSDAASVHAREPQIVILPSTDAVRFQHGFLGADGERAAIEGEVQIKGADETVYSKVTVSLCTTERAYGHAIELACAELTLFDSPGAPVPASIPFAIPLTDDTPQCIHSPQSSLAHVLTASLHRTSAPASPPDASDPLPPPPPSPPPPPPPPPPAPDPPPISKSVTVHTRRFTSHTHTLPLAPIKRSLHAPAQIDVELPRTTFAAGEPIPVYVTVPSPRRELVVDEGLRLRNIKAELVRLVRVREFLDEEDTAATAEVDVPEDSDGEGDDDAPGPSRPHNTKLAGPSTSATAYARAPLRSAAGGGVLYKSVVARSGALCRFHTSLPVRLRFVLHQASPAPSPSHVARPLPLPSDGALGSDTECASISQTTLLHTVAFRLRILATFRHTSTHTERVSTLALPVVLLPPPAPLPEVEDDIDSAYRKKHDKPPARTVRGEEPDAAPLYDLAEGQAGPSYVGAAGAPPPFDERDAPPPPFWSTDAPSSSSRLPTFLESESALHLYVPPAGAGVPAHDATSHYDIAGEGVYFGFPASAQFSGHADDVGGAGDATPPPPLEQAPLDADVTDLAQLDLGAPEHAMHALGLVLDRTAVPPPPPALDDPADPPPSIDSEYRSREGGARIPSPAPPMPPHAHAHTQAAAGAHAPPPYLVPEGEREHEHENVSRPPPYVDFMPPP</sequence>
<gene>
    <name evidence="1" type="ORF">K488DRAFT_31022</name>
</gene>
<dbReference type="Proteomes" id="UP000814128">
    <property type="component" value="Unassembled WGS sequence"/>
</dbReference>
<proteinExistence type="predicted"/>
<comment type="caution">
    <text evidence="1">The sequence shown here is derived from an EMBL/GenBank/DDBJ whole genome shotgun (WGS) entry which is preliminary data.</text>
</comment>
<reference evidence="1" key="2">
    <citation type="journal article" date="2022" name="New Phytol.">
        <title>Evolutionary transition to the ectomycorrhizal habit in the genomes of a hyperdiverse lineage of mushroom-forming fungi.</title>
        <authorList>
            <person name="Looney B."/>
            <person name="Miyauchi S."/>
            <person name="Morin E."/>
            <person name="Drula E."/>
            <person name="Courty P.E."/>
            <person name="Kohler A."/>
            <person name="Kuo A."/>
            <person name="LaButti K."/>
            <person name="Pangilinan J."/>
            <person name="Lipzen A."/>
            <person name="Riley R."/>
            <person name="Andreopoulos W."/>
            <person name="He G."/>
            <person name="Johnson J."/>
            <person name="Nolan M."/>
            <person name="Tritt A."/>
            <person name="Barry K.W."/>
            <person name="Grigoriev I.V."/>
            <person name="Nagy L.G."/>
            <person name="Hibbett D."/>
            <person name="Henrissat B."/>
            <person name="Matheny P.B."/>
            <person name="Labbe J."/>
            <person name="Martin F.M."/>
        </authorList>
    </citation>
    <scope>NUCLEOTIDE SEQUENCE</scope>
    <source>
        <strain evidence="1">EC-137</strain>
    </source>
</reference>
<protein>
    <submittedName>
        <fullName evidence="1">Uncharacterized protein</fullName>
    </submittedName>
</protein>
<name>A0ACB8QD84_9AGAM</name>
<keyword evidence="2" id="KW-1185">Reference proteome</keyword>